<dbReference type="InterPro" id="IPR024747">
    <property type="entry name" value="Pyridox_Oxase-rel"/>
</dbReference>
<dbReference type="Gene3D" id="2.30.110.10">
    <property type="entry name" value="Electron Transport, Fmn-binding Protein, Chain A"/>
    <property type="match status" value="1"/>
</dbReference>
<dbReference type="InterPro" id="IPR012349">
    <property type="entry name" value="Split_barrel_FMN-bd"/>
</dbReference>
<evidence type="ECO:0000313" key="1">
    <source>
        <dbReference type="EMBL" id="MBC5724903.1"/>
    </source>
</evidence>
<keyword evidence="2" id="KW-1185">Reference proteome</keyword>
<dbReference type="PANTHER" id="PTHR34071:SF2">
    <property type="entry name" value="FLAVIN-NUCLEOTIDE-BINDING PROTEIN"/>
    <property type="match status" value="1"/>
</dbReference>
<organism evidence="1 2">
    <name type="scientific">Agathobaculum faecis</name>
    <dbReference type="NCBI Taxonomy" id="2763013"/>
    <lineage>
        <taxon>Bacteria</taxon>
        <taxon>Bacillati</taxon>
        <taxon>Bacillota</taxon>
        <taxon>Clostridia</taxon>
        <taxon>Eubacteriales</taxon>
        <taxon>Butyricicoccaceae</taxon>
        <taxon>Agathobaculum</taxon>
    </lineage>
</organism>
<comment type="caution">
    <text evidence="1">The sequence shown here is derived from an EMBL/GenBank/DDBJ whole genome shotgun (WGS) entry which is preliminary data.</text>
</comment>
<dbReference type="PANTHER" id="PTHR34071">
    <property type="entry name" value="5-NITROIMIDAZOLE ANTIBIOTICS RESISTANCE PROTEIN, NIMA-FAMILY-RELATED PROTEIN-RELATED"/>
    <property type="match status" value="1"/>
</dbReference>
<dbReference type="AlphaFoldDB" id="A0A923RVG5"/>
<evidence type="ECO:0000313" key="2">
    <source>
        <dbReference type="Proteomes" id="UP000606499"/>
    </source>
</evidence>
<name>A0A923RVG5_9FIRM</name>
<reference evidence="1" key="1">
    <citation type="submission" date="2020-08" db="EMBL/GenBank/DDBJ databases">
        <title>Genome public.</title>
        <authorList>
            <person name="Liu C."/>
            <person name="Sun Q."/>
        </authorList>
    </citation>
    <scope>NUCLEOTIDE SEQUENCE</scope>
    <source>
        <strain evidence="1">NSJ-28</strain>
    </source>
</reference>
<dbReference type="RefSeq" id="WP_054326205.1">
    <property type="nucleotide sequence ID" value="NZ_JACOPL010000004.1"/>
</dbReference>
<gene>
    <name evidence="1" type="ORF">H8S45_05450</name>
</gene>
<sequence>MRRKDREITGRENIEPILRACKTCRVAMSAEGMPYVIPLNFGYTWDESGLTLYFHSGLKGKKIDALRKDPRVCFELDTEDGLTGEGDLACRYSFAFSSIVGYGSVQFAQDNEEKRHGFDIIMQHQTGRGGWTYTDAALSVAEVFWVRADSFEASRKVR</sequence>
<proteinExistence type="predicted"/>
<dbReference type="Proteomes" id="UP000606499">
    <property type="component" value="Unassembled WGS sequence"/>
</dbReference>
<dbReference type="Pfam" id="PF12900">
    <property type="entry name" value="Pyridox_ox_2"/>
    <property type="match status" value="1"/>
</dbReference>
<dbReference type="SUPFAM" id="SSF50475">
    <property type="entry name" value="FMN-binding split barrel"/>
    <property type="match status" value="1"/>
</dbReference>
<protein>
    <submittedName>
        <fullName evidence="1">Pyridoxamine 5'-phosphate oxidase family protein</fullName>
    </submittedName>
</protein>
<accession>A0A923RVG5</accession>
<dbReference type="EMBL" id="JACOPL010000004">
    <property type="protein sequence ID" value="MBC5724903.1"/>
    <property type="molecule type" value="Genomic_DNA"/>
</dbReference>